<feature type="region of interest" description="Disordered" evidence="1">
    <location>
        <begin position="1"/>
        <end position="30"/>
    </location>
</feature>
<accession>A0A382UZV3</accession>
<dbReference type="Pfam" id="PF01019">
    <property type="entry name" value="G_glu_transpept"/>
    <property type="match status" value="1"/>
</dbReference>
<protein>
    <recommendedName>
        <fullName evidence="3">Gamma-glutamyltransferase</fullName>
    </recommendedName>
</protein>
<dbReference type="PANTHER" id="PTHR43881:SF1">
    <property type="entry name" value="GAMMA-GLUTAMYLTRANSPEPTIDASE (AFU_ORTHOLOGUE AFUA_4G13580)"/>
    <property type="match status" value="1"/>
</dbReference>
<dbReference type="AlphaFoldDB" id="A0A382UZV3"/>
<organism evidence="2">
    <name type="scientific">marine metagenome</name>
    <dbReference type="NCBI Taxonomy" id="408172"/>
    <lineage>
        <taxon>unclassified sequences</taxon>
        <taxon>metagenomes</taxon>
        <taxon>ecological metagenomes</taxon>
    </lineage>
</organism>
<dbReference type="EMBL" id="UINC01147775">
    <property type="protein sequence ID" value="SVD39295.1"/>
    <property type="molecule type" value="Genomic_DNA"/>
</dbReference>
<feature type="compositionally biased region" description="Low complexity" evidence="1">
    <location>
        <begin position="7"/>
        <end position="18"/>
    </location>
</feature>
<proteinExistence type="predicted"/>
<dbReference type="PANTHER" id="PTHR43881">
    <property type="entry name" value="GAMMA-GLUTAMYLTRANSPEPTIDASE (AFU_ORTHOLOGUE AFUA_4G13580)"/>
    <property type="match status" value="1"/>
</dbReference>
<feature type="non-terminal residue" evidence="2">
    <location>
        <position position="223"/>
    </location>
</feature>
<evidence type="ECO:0008006" key="3">
    <source>
        <dbReference type="Google" id="ProtNLM"/>
    </source>
</evidence>
<dbReference type="PRINTS" id="PR01210">
    <property type="entry name" value="GGTRANSPTASE"/>
</dbReference>
<dbReference type="InterPro" id="IPR052896">
    <property type="entry name" value="GGT-like_enzyme"/>
</dbReference>
<feature type="non-terminal residue" evidence="2">
    <location>
        <position position="1"/>
    </location>
</feature>
<evidence type="ECO:0000256" key="1">
    <source>
        <dbReference type="SAM" id="MobiDB-lite"/>
    </source>
</evidence>
<dbReference type="SUPFAM" id="SSF56235">
    <property type="entry name" value="N-terminal nucleophile aminohydrolases (Ntn hydrolases)"/>
    <property type="match status" value="1"/>
</dbReference>
<gene>
    <name evidence="2" type="ORF">METZ01_LOCUS392149</name>
</gene>
<name>A0A382UZV3_9ZZZZ</name>
<reference evidence="2" key="1">
    <citation type="submission" date="2018-05" db="EMBL/GenBank/DDBJ databases">
        <authorList>
            <person name="Lanie J.A."/>
            <person name="Ng W.-L."/>
            <person name="Kazmierczak K.M."/>
            <person name="Andrzejewski T.M."/>
            <person name="Davidsen T.M."/>
            <person name="Wayne K.J."/>
            <person name="Tettelin H."/>
            <person name="Glass J.I."/>
            <person name="Rusch D."/>
            <person name="Podicherti R."/>
            <person name="Tsui H.-C.T."/>
            <person name="Winkler M.E."/>
        </authorList>
    </citation>
    <scope>NUCLEOTIDE SEQUENCE</scope>
</reference>
<sequence length="223" mass="23445">VTNDPFAAAKSGESAGSSIPSRGSFKGNSSAVAADHPLAASTGEHILMEGGSAADAAIAMSAVLTVVQPQMSHLGGDLFAMTYSPQEGSLALNSSGAAPSKTKVHELTEKNKIPETGRNSITVPGCVAGWEALHSRFGKLPWSRLFEDAERLAREGFPPSENLHRALTGATQKVESIDYFFSLFGEVLKSNDKKIVQTELAETFKVISSEGANGFYTGKIASK</sequence>
<evidence type="ECO:0000313" key="2">
    <source>
        <dbReference type="EMBL" id="SVD39295.1"/>
    </source>
</evidence>
<dbReference type="InterPro" id="IPR029055">
    <property type="entry name" value="Ntn_hydrolases_N"/>
</dbReference>